<dbReference type="NCBIfam" id="TIGR04056">
    <property type="entry name" value="OMP_RagA_SusC"/>
    <property type="match status" value="1"/>
</dbReference>
<comment type="subcellular location">
    <subcellularLocation>
        <location evidence="1">Cell outer membrane</location>
    </subcellularLocation>
</comment>
<protein>
    <submittedName>
        <fullName evidence="5">SusC/RagA family TonB-linked outer membrane protein</fullName>
    </submittedName>
</protein>
<feature type="domain" description="TonB-dependent receptor plug" evidence="4">
    <location>
        <begin position="92"/>
        <end position="220"/>
    </location>
</feature>
<evidence type="ECO:0000313" key="5">
    <source>
        <dbReference type="EMBL" id="WZN48856.1"/>
    </source>
</evidence>
<evidence type="ECO:0000256" key="3">
    <source>
        <dbReference type="ARBA" id="ARBA00023237"/>
    </source>
</evidence>
<dbReference type="InterPro" id="IPR036942">
    <property type="entry name" value="Beta-barrel_TonB_sf"/>
</dbReference>
<dbReference type="Proteomes" id="UP001449657">
    <property type="component" value="Chromosome"/>
</dbReference>
<dbReference type="InterPro" id="IPR008969">
    <property type="entry name" value="CarboxyPept-like_regulatory"/>
</dbReference>
<accession>A0ABZ2Z9C7</accession>
<keyword evidence="2" id="KW-0472">Membrane</keyword>
<evidence type="ECO:0000313" key="6">
    <source>
        <dbReference type="Proteomes" id="UP001449657"/>
    </source>
</evidence>
<evidence type="ECO:0000256" key="2">
    <source>
        <dbReference type="ARBA" id="ARBA00023136"/>
    </source>
</evidence>
<dbReference type="Gene3D" id="2.40.170.20">
    <property type="entry name" value="TonB-dependent receptor, beta-barrel domain"/>
    <property type="match status" value="1"/>
</dbReference>
<dbReference type="InterPro" id="IPR012910">
    <property type="entry name" value="Plug_dom"/>
</dbReference>
<dbReference type="NCBIfam" id="TIGR04057">
    <property type="entry name" value="SusC_RagA_signa"/>
    <property type="match status" value="1"/>
</dbReference>
<organism evidence="5 6">
    <name type="scientific">Chitinophaga caseinilytica</name>
    <dbReference type="NCBI Taxonomy" id="2267521"/>
    <lineage>
        <taxon>Bacteria</taxon>
        <taxon>Pseudomonadati</taxon>
        <taxon>Bacteroidota</taxon>
        <taxon>Chitinophagia</taxon>
        <taxon>Chitinophagales</taxon>
        <taxon>Chitinophagaceae</taxon>
        <taxon>Chitinophaga</taxon>
    </lineage>
</organism>
<gene>
    <name evidence="5" type="ORF">WJU22_11800</name>
</gene>
<dbReference type="Pfam" id="PF07715">
    <property type="entry name" value="Plug"/>
    <property type="match status" value="1"/>
</dbReference>
<dbReference type="SUPFAM" id="SSF49464">
    <property type="entry name" value="Carboxypeptidase regulatory domain-like"/>
    <property type="match status" value="1"/>
</dbReference>
<dbReference type="SUPFAM" id="SSF56935">
    <property type="entry name" value="Porins"/>
    <property type="match status" value="1"/>
</dbReference>
<sequence length="739" mass="82093">MSGQVVSENGPNLEGISIRAMESNIGTVTGDDGIFSLMVYENELLRFSGVGIRAVTMRANPATEGLLKVTLKPSPEEIKEVVVNGYQRIEARMATASTFKLNAADILQPGEPSIDRMLQGKVPGLMILNTSGGVNAAPKIRMRGTSTFIGNASPIWVIDGMIRPEPVPLATGELNNIIGGDFNLLGNAVRGLNPYDIESITFLRDAAATAIYGTQAANGVIVIQTKRGKAGPLQISYNTDMSFSARPSYRRMNLMNSEERMNFSKEIIDDGLVKERFTAGFEPESSYEKLLARLYARELTEDQFKAAVQASSSRNTDWFRELFRNAFSMNHSLSVGGGNENTTWYASLGYGRNNGAGKKDGNERYNADIRLNAKLSKRLKLDLHLMAGYSQMEGYYTAVNPMTYAIQASRFMDPHERYAWSLPDVPSGNYIPKPINYNIHDEIANTLNTNASRNASANLQLSYNIGGGLRFEHMSSAISDATDAFRAAFEASSHSGKIRGWNLGEVVPVEVMNRSELNRGGIANFSNMNSLTINTRNSLQFSKYLFKQRDQFDFTVGTEISSRQLKGHLSQEPGYYHDRGKTFYANDFSRRRQSRNQLMDQLDNRLGVYANAAYNYDNRYTVGVTVRSDGSNRFGQYSNSKFLPNFGSSFRWNVTGEKWMKTTRFFNNLGLRASYGTQGNVVTQVGPSLIANFIPGTEEERNLLGRPPLLSKPFHTPICVGKRPINGTSGSMWRYSRTV</sequence>
<reference evidence="5 6" key="1">
    <citation type="submission" date="2024-03" db="EMBL/GenBank/DDBJ databases">
        <title>Chitinophaga caseinilytica sp. nov., a casein hydrolysing bacterium isolated from forest soil.</title>
        <authorList>
            <person name="Lee D.S."/>
            <person name="Han D.M."/>
            <person name="Baek J.H."/>
            <person name="Choi D.G."/>
            <person name="Jeon J.H."/>
            <person name="Jeon C.O."/>
        </authorList>
    </citation>
    <scope>NUCLEOTIDE SEQUENCE [LARGE SCALE GENOMIC DNA]</scope>
    <source>
        <strain evidence="5 6">KACC 19118</strain>
    </source>
</reference>
<dbReference type="InterPro" id="IPR023997">
    <property type="entry name" value="TonB-dep_OMP_SusC/RagA_CS"/>
</dbReference>
<dbReference type="Pfam" id="PF13715">
    <property type="entry name" value="CarbopepD_reg_2"/>
    <property type="match status" value="1"/>
</dbReference>
<dbReference type="InterPro" id="IPR037066">
    <property type="entry name" value="Plug_dom_sf"/>
</dbReference>
<evidence type="ECO:0000259" key="4">
    <source>
        <dbReference type="Pfam" id="PF07715"/>
    </source>
</evidence>
<name>A0ABZ2Z9C7_9BACT</name>
<dbReference type="RefSeq" id="WP_341843435.1">
    <property type="nucleotide sequence ID" value="NZ_CP149792.1"/>
</dbReference>
<keyword evidence="3" id="KW-0998">Cell outer membrane</keyword>
<keyword evidence="6" id="KW-1185">Reference proteome</keyword>
<dbReference type="EMBL" id="CP150096">
    <property type="protein sequence ID" value="WZN48856.1"/>
    <property type="molecule type" value="Genomic_DNA"/>
</dbReference>
<dbReference type="Gene3D" id="2.170.130.10">
    <property type="entry name" value="TonB-dependent receptor, plug domain"/>
    <property type="match status" value="1"/>
</dbReference>
<evidence type="ECO:0000256" key="1">
    <source>
        <dbReference type="ARBA" id="ARBA00004442"/>
    </source>
</evidence>
<proteinExistence type="predicted"/>
<dbReference type="InterPro" id="IPR023996">
    <property type="entry name" value="TonB-dep_OMP_SusC/RagA"/>
</dbReference>